<keyword evidence="1" id="KW-0711">Selenium</keyword>
<dbReference type="EMBL" id="APKE01000001">
    <property type="protein sequence ID" value="KAF0677575.1"/>
    <property type="molecule type" value="Genomic_DNA"/>
</dbReference>
<dbReference type="SMART" id="SM00450">
    <property type="entry name" value="RHOD"/>
    <property type="match status" value="1"/>
</dbReference>
<dbReference type="PANTHER" id="PTHR30401:SF0">
    <property type="entry name" value="TRNA 2-SELENOURIDINE SYNTHASE"/>
    <property type="match status" value="1"/>
</dbReference>
<accession>A0A921NY92</accession>
<dbReference type="SUPFAM" id="SSF52821">
    <property type="entry name" value="Rhodanese/Cell cycle control phosphatase"/>
    <property type="match status" value="1"/>
</dbReference>
<keyword evidence="4" id="KW-1185">Reference proteome</keyword>
<dbReference type="InterPro" id="IPR001763">
    <property type="entry name" value="Rhodanese-like_dom"/>
</dbReference>
<dbReference type="InterPro" id="IPR001307">
    <property type="entry name" value="Thiosulphate_STrfase_CS"/>
</dbReference>
<dbReference type="InterPro" id="IPR058840">
    <property type="entry name" value="AAA_SelU"/>
</dbReference>
<proteinExistence type="predicted"/>
<dbReference type="Pfam" id="PF26341">
    <property type="entry name" value="AAA_SelU"/>
    <property type="match status" value="1"/>
</dbReference>
<evidence type="ECO:0000259" key="2">
    <source>
        <dbReference type="PROSITE" id="PS50206"/>
    </source>
</evidence>
<dbReference type="NCBIfam" id="TIGR03167">
    <property type="entry name" value="tRNA_sel_U_synt"/>
    <property type="match status" value="1"/>
</dbReference>
<dbReference type="Pfam" id="PF00581">
    <property type="entry name" value="Rhodanese"/>
    <property type="match status" value="1"/>
</dbReference>
<evidence type="ECO:0000256" key="1">
    <source>
        <dbReference type="ARBA" id="ARBA00023266"/>
    </source>
</evidence>
<dbReference type="Proteomes" id="UP000698242">
    <property type="component" value="Unassembled WGS sequence"/>
</dbReference>
<protein>
    <submittedName>
        <fullName evidence="3">Ubiquitin-activating enzyme E1 C</fullName>
    </submittedName>
</protein>
<comment type="caution">
    <text evidence="3">The sequence shown here is derived from an EMBL/GenBank/DDBJ whole genome shotgun (WGS) entry which is preliminary data.</text>
</comment>
<dbReference type="GO" id="GO:0002098">
    <property type="term" value="P:tRNA wobble uridine modification"/>
    <property type="evidence" value="ECO:0007669"/>
    <property type="project" value="InterPro"/>
</dbReference>
<dbReference type="NCBIfam" id="NF008752">
    <property type="entry name" value="PRK11784.1-4"/>
    <property type="match status" value="1"/>
</dbReference>
<evidence type="ECO:0000313" key="4">
    <source>
        <dbReference type="Proteomes" id="UP000698242"/>
    </source>
</evidence>
<evidence type="ECO:0000313" key="3">
    <source>
        <dbReference type="EMBL" id="KAF0677575.1"/>
    </source>
</evidence>
<dbReference type="OrthoDB" id="9808735at2"/>
<name>A0A921NY92_9RHOB</name>
<dbReference type="AlphaFoldDB" id="A0A921NY92"/>
<organism evidence="3 4">
    <name type="scientific">Profundibacterium mesophilum KAUST100406-0324</name>
    <dbReference type="NCBI Taxonomy" id="1037889"/>
    <lineage>
        <taxon>Bacteria</taxon>
        <taxon>Pseudomonadati</taxon>
        <taxon>Pseudomonadota</taxon>
        <taxon>Alphaproteobacteria</taxon>
        <taxon>Rhodobacterales</taxon>
        <taxon>Roseobacteraceae</taxon>
        <taxon>Profundibacterium</taxon>
    </lineage>
</organism>
<dbReference type="InterPro" id="IPR036873">
    <property type="entry name" value="Rhodanese-like_dom_sf"/>
</dbReference>
<dbReference type="PROSITE" id="PS50206">
    <property type="entry name" value="RHODANESE_3"/>
    <property type="match status" value="1"/>
</dbReference>
<dbReference type="GO" id="GO:0043828">
    <property type="term" value="F:tRNA 2-selenouridine synthase activity"/>
    <property type="evidence" value="ECO:0007669"/>
    <property type="project" value="InterPro"/>
</dbReference>
<dbReference type="PROSITE" id="PS00380">
    <property type="entry name" value="RHODANESE_1"/>
    <property type="match status" value="1"/>
</dbReference>
<gene>
    <name evidence="3" type="ORF">PMES_00080</name>
</gene>
<dbReference type="GO" id="GO:0004792">
    <property type="term" value="F:thiosulfate-cyanide sulfurtransferase activity"/>
    <property type="evidence" value="ECO:0007669"/>
    <property type="project" value="InterPro"/>
</dbReference>
<dbReference type="PANTHER" id="PTHR30401">
    <property type="entry name" value="TRNA 2-SELENOURIDINE SYNTHASE"/>
    <property type="match status" value="1"/>
</dbReference>
<feature type="domain" description="Rhodanese" evidence="2">
    <location>
        <begin position="13"/>
        <end position="135"/>
    </location>
</feature>
<dbReference type="NCBIfam" id="NF008750">
    <property type="entry name" value="PRK11784.1-2"/>
    <property type="match status" value="1"/>
</dbReference>
<dbReference type="RefSeq" id="WP_159963550.1">
    <property type="nucleotide sequence ID" value="NZ_APKE01000001.1"/>
</dbReference>
<dbReference type="InterPro" id="IPR017582">
    <property type="entry name" value="SelU"/>
</dbReference>
<sequence>MAHRITTLAALAGHDFDQVIDVRAPAEFAEDHLPGAINLPVLSDEERARVGTIYVQQSPFLARKVGAALVARNAAAHIEGPLADLDGAWRPLVYCWRGGQRSNSFASILTQVGWRAEVIEGGYRSYRHAVKSVLYDTPMASRVILLDGYTGTAKTEILHRAAEQGAQVLDLEGLANHRGSVFGAREGGQPEQKGFESALAARIIALDASRPVLVEAESSRVGACNLPPQLWAAMRAAPRIEVVASPAARARYLVEAYTDIVHDGGRLDETLSNLVRLQGHEQVAAWRALARAGQFERLAGELMERHYDPRYARQRGRDAELFLDRIETDALDRAALERIAGHIAARMRSIEADGAP</sequence>
<dbReference type="Gene3D" id="3.40.250.10">
    <property type="entry name" value="Rhodanese-like domain"/>
    <property type="match status" value="1"/>
</dbReference>
<reference evidence="3" key="1">
    <citation type="submission" date="2013-03" db="EMBL/GenBank/DDBJ databases">
        <title>Genome Sequence of the Profundibacterium mesophilum strain KAUST100406-0324T from Red Sea, a novel genus in the family Rhodobacteraceae.</title>
        <authorList>
            <person name="Essack M."/>
            <person name="Alam I."/>
            <person name="Lafi F."/>
            <person name="Alawi W."/>
            <person name="Kamanu F."/>
            <person name="Al-Suwailem A."/>
            <person name="Lee O.O."/>
            <person name="Xu Y."/>
            <person name="Bajic V."/>
            <person name="Qian P.-Y."/>
            <person name="Archer J."/>
        </authorList>
    </citation>
    <scope>NUCLEOTIDE SEQUENCE</scope>
    <source>
        <strain evidence="3">KAUST100406-0324</strain>
    </source>
</reference>